<sequence length="83" mass="9162">MGPQRVIDIKDIEFGADDIVIASYPKSGTTWMAELVSGMAFGGDTEAISKIPQEERAPWLELEKLLVGQDLFLLQSTLPRVNL</sequence>
<accession>A0A915EFP9</accession>
<dbReference type="Pfam" id="PF00685">
    <property type="entry name" value="Sulfotransfer_1"/>
    <property type="match status" value="1"/>
</dbReference>
<reference evidence="3" key="1">
    <citation type="submission" date="2022-11" db="UniProtKB">
        <authorList>
            <consortium name="WormBaseParasite"/>
        </authorList>
    </citation>
    <scope>IDENTIFICATION</scope>
</reference>
<dbReference type="InterPro" id="IPR027417">
    <property type="entry name" value="P-loop_NTPase"/>
</dbReference>
<evidence type="ECO:0000259" key="1">
    <source>
        <dbReference type="Pfam" id="PF00685"/>
    </source>
</evidence>
<protein>
    <submittedName>
        <fullName evidence="3">Sulfotransferase domain-containing protein</fullName>
    </submittedName>
</protein>
<evidence type="ECO:0000313" key="3">
    <source>
        <dbReference type="WBParaSite" id="jg6193"/>
    </source>
</evidence>
<dbReference type="Gene3D" id="3.40.50.300">
    <property type="entry name" value="P-loop containing nucleotide triphosphate hydrolases"/>
    <property type="match status" value="1"/>
</dbReference>
<proteinExistence type="predicted"/>
<dbReference type="InterPro" id="IPR000863">
    <property type="entry name" value="Sulfotransferase_dom"/>
</dbReference>
<dbReference type="WBParaSite" id="jg6193">
    <property type="protein sequence ID" value="jg6193"/>
    <property type="gene ID" value="jg6193"/>
</dbReference>
<dbReference type="SUPFAM" id="SSF52540">
    <property type="entry name" value="P-loop containing nucleoside triphosphate hydrolases"/>
    <property type="match status" value="1"/>
</dbReference>
<organism evidence="2 3">
    <name type="scientific">Ditylenchus dipsaci</name>
    <dbReference type="NCBI Taxonomy" id="166011"/>
    <lineage>
        <taxon>Eukaryota</taxon>
        <taxon>Metazoa</taxon>
        <taxon>Ecdysozoa</taxon>
        <taxon>Nematoda</taxon>
        <taxon>Chromadorea</taxon>
        <taxon>Rhabditida</taxon>
        <taxon>Tylenchina</taxon>
        <taxon>Tylenchomorpha</taxon>
        <taxon>Sphaerularioidea</taxon>
        <taxon>Anguinidae</taxon>
        <taxon>Anguininae</taxon>
        <taxon>Ditylenchus</taxon>
    </lineage>
</organism>
<evidence type="ECO:0000313" key="2">
    <source>
        <dbReference type="Proteomes" id="UP000887574"/>
    </source>
</evidence>
<keyword evidence="2" id="KW-1185">Reference proteome</keyword>
<dbReference type="AlphaFoldDB" id="A0A915EFP9"/>
<dbReference type="Proteomes" id="UP000887574">
    <property type="component" value="Unplaced"/>
</dbReference>
<name>A0A915EFP9_9BILA</name>
<dbReference type="GO" id="GO:0008146">
    <property type="term" value="F:sulfotransferase activity"/>
    <property type="evidence" value="ECO:0007669"/>
    <property type="project" value="InterPro"/>
</dbReference>
<feature type="domain" description="Sulfotransferase" evidence="1">
    <location>
        <begin position="17"/>
        <end position="63"/>
    </location>
</feature>